<dbReference type="InterPro" id="IPR023822">
    <property type="entry name" value="rSAM_TatD-assoc_bac"/>
</dbReference>
<dbReference type="STRING" id="411473.RUMCAL_02675"/>
<organism evidence="7 8">
    <name type="scientific">Ruminococcus callidus ATCC 27760</name>
    <dbReference type="NCBI Taxonomy" id="411473"/>
    <lineage>
        <taxon>Bacteria</taxon>
        <taxon>Bacillati</taxon>
        <taxon>Bacillota</taxon>
        <taxon>Clostridia</taxon>
        <taxon>Eubacteriales</taxon>
        <taxon>Oscillospiraceae</taxon>
        <taxon>Ruminococcus</taxon>
    </lineage>
</organism>
<dbReference type="InterPro" id="IPR058240">
    <property type="entry name" value="rSAM_sf"/>
</dbReference>
<keyword evidence="2" id="KW-0949">S-adenosyl-L-methionine</keyword>
<dbReference type="SFLD" id="SFLDS00029">
    <property type="entry name" value="Radical_SAM"/>
    <property type="match status" value="1"/>
</dbReference>
<proteinExistence type="predicted"/>
<dbReference type="InterPro" id="IPR013785">
    <property type="entry name" value="Aldolase_TIM"/>
</dbReference>
<evidence type="ECO:0000313" key="8">
    <source>
        <dbReference type="Proteomes" id="UP000016662"/>
    </source>
</evidence>
<name>U2LNR9_9FIRM</name>
<dbReference type="CDD" id="cd01335">
    <property type="entry name" value="Radical_SAM"/>
    <property type="match status" value="1"/>
</dbReference>
<dbReference type="GO" id="GO:0051539">
    <property type="term" value="F:4 iron, 4 sulfur cluster binding"/>
    <property type="evidence" value="ECO:0007669"/>
    <property type="project" value="UniProtKB-KW"/>
</dbReference>
<evidence type="ECO:0000259" key="6">
    <source>
        <dbReference type="PROSITE" id="PS51918"/>
    </source>
</evidence>
<dbReference type="PROSITE" id="PS51918">
    <property type="entry name" value="RADICAL_SAM"/>
    <property type="match status" value="1"/>
</dbReference>
<dbReference type="NCBIfam" id="TIGR04100">
    <property type="entry name" value="rSAM_pair_X"/>
    <property type="match status" value="1"/>
</dbReference>
<dbReference type="eggNOG" id="COG2896">
    <property type="taxonomic scope" value="Bacteria"/>
</dbReference>
<dbReference type="PATRIC" id="fig|411473.3.peg.2244"/>
<dbReference type="AlphaFoldDB" id="U2LNR9"/>
<dbReference type="HOGENOM" id="CLU_1364481_0_0_9"/>
<dbReference type="EMBL" id="AWVF01000329">
    <property type="protein sequence ID" value="ERJ91134.1"/>
    <property type="molecule type" value="Genomic_DNA"/>
</dbReference>
<reference evidence="7 8" key="1">
    <citation type="submission" date="2013-07" db="EMBL/GenBank/DDBJ databases">
        <authorList>
            <person name="Weinstock G."/>
            <person name="Sodergren E."/>
            <person name="Wylie T."/>
            <person name="Fulton L."/>
            <person name="Fulton R."/>
            <person name="Fronick C."/>
            <person name="O'Laughlin M."/>
            <person name="Godfrey J."/>
            <person name="Miner T."/>
            <person name="Herter B."/>
            <person name="Appelbaum E."/>
            <person name="Cordes M."/>
            <person name="Lek S."/>
            <person name="Wollam A."/>
            <person name="Pepin K.H."/>
            <person name="Palsikar V.B."/>
            <person name="Mitreva M."/>
            <person name="Wilson R.K."/>
        </authorList>
    </citation>
    <scope>NUCLEOTIDE SEQUENCE [LARGE SCALE GENOMIC DNA]</scope>
    <source>
        <strain evidence="7 8">ATCC 27760</strain>
    </source>
</reference>
<gene>
    <name evidence="7" type="ORF">RUMCAL_02675</name>
</gene>
<keyword evidence="1" id="KW-0004">4Fe-4S</keyword>
<dbReference type="GO" id="GO:0046872">
    <property type="term" value="F:metal ion binding"/>
    <property type="evidence" value="ECO:0007669"/>
    <property type="project" value="UniProtKB-KW"/>
</dbReference>
<dbReference type="InterPro" id="IPR023821">
    <property type="entry name" value="rSAM_TatD-assoc"/>
</dbReference>
<dbReference type="Gene3D" id="3.20.20.70">
    <property type="entry name" value="Aldolase class I"/>
    <property type="match status" value="1"/>
</dbReference>
<dbReference type="RefSeq" id="WP_021680856.1">
    <property type="nucleotide sequence ID" value="NZ_KI260310.1"/>
</dbReference>
<keyword evidence="8" id="KW-1185">Reference proteome</keyword>
<keyword evidence="5" id="KW-0411">Iron-sulfur</keyword>
<dbReference type="SFLD" id="SFLDG01111">
    <property type="entry name" value="Uncharacterised_Radical_SAM_Su"/>
    <property type="match status" value="1"/>
</dbReference>
<keyword evidence="4" id="KW-0408">Iron</keyword>
<evidence type="ECO:0000256" key="2">
    <source>
        <dbReference type="ARBA" id="ARBA00022691"/>
    </source>
</evidence>
<dbReference type="Proteomes" id="UP000016662">
    <property type="component" value="Unassembled WGS sequence"/>
</dbReference>
<evidence type="ECO:0000256" key="4">
    <source>
        <dbReference type="ARBA" id="ARBA00023004"/>
    </source>
</evidence>
<evidence type="ECO:0000313" key="7">
    <source>
        <dbReference type="EMBL" id="ERJ91134.1"/>
    </source>
</evidence>
<dbReference type="PANTHER" id="PTHR42836:SF1">
    <property type="entry name" value="7-CARBOXY-7-DEAZAGUANINE SYNTHASE"/>
    <property type="match status" value="1"/>
</dbReference>
<protein>
    <submittedName>
        <fullName evidence="7">Radical SAM domain protein</fullName>
    </submittedName>
</protein>
<evidence type="ECO:0000256" key="1">
    <source>
        <dbReference type="ARBA" id="ARBA00022485"/>
    </source>
</evidence>
<dbReference type="PANTHER" id="PTHR42836">
    <property type="entry name" value="7-CARBOXY-7-DEAZAGUANINE SYNTHASE"/>
    <property type="match status" value="1"/>
</dbReference>
<dbReference type="NCBIfam" id="TIGR04038">
    <property type="entry name" value="tatD_link_rSAM"/>
    <property type="match status" value="1"/>
</dbReference>
<comment type="caution">
    <text evidence="7">The sequence shown here is derived from an EMBL/GenBank/DDBJ whole genome shotgun (WGS) entry which is preliminary data.</text>
</comment>
<feature type="domain" description="Radical SAM core" evidence="6">
    <location>
        <begin position="9"/>
        <end position="210"/>
    </location>
</feature>
<dbReference type="OrthoDB" id="6258756at2"/>
<sequence>MQKAMTIAYAVGKNLYLNITNRCPCACTFCIRTMCDGAYGSDPLWLDHEPSMEEIRAALDKEDLSHYQEVVFCGFGEPTERLETLCETAKLLKARGVKTIRINTNGLSDLIHGRKTAADLKGLVDIVSVSLNAGTEAEYLKVTRPKYGAAAYPAMQQFALDCKQYVPQVMFSVVDILPKPELEAAQQLADRLGIHLRIRQFDDAATRRNG</sequence>
<evidence type="ECO:0000256" key="5">
    <source>
        <dbReference type="ARBA" id="ARBA00023014"/>
    </source>
</evidence>
<dbReference type="InterPro" id="IPR007197">
    <property type="entry name" value="rSAM"/>
</dbReference>
<accession>U2LNR9</accession>
<dbReference type="GO" id="GO:0003824">
    <property type="term" value="F:catalytic activity"/>
    <property type="evidence" value="ECO:0007669"/>
    <property type="project" value="InterPro"/>
</dbReference>
<evidence type="ECO:0000256" key="3">
    <source>
        <dbReference type="ARBA" id="ARBA00022723"/>
    </source>
</evidence>
<dbReference type="Pfam" id="PF04055">
    <property type="entry name" value="Radical_SAM"/>
    <property type="match status" value="1"/>
</dbReference>
<dbReference type="SUPFAM" id="SSF102114">
    <property type="entry name" value="Radical SAM enzymes"/>
    <property type="match status" value="1"/>
</dbReference>
<keyword evidence="3" id="KW-0479">Metal-binding</keyword>